<dbReference type="PANTHER" id="PTHR47245">
    <property type="entry name" value="PEPTIDYLPROLYL ISOMERASE"/>
    <property type="match status" value="1"/>
</dbReference>
<sequence>MKRLSYWARTAAVAMSLGVGVGGCNRGGSGSTSTEGEVVAVVGDGSITRKELEAKLAEQPAFVRSRYATLEKKKEFLDNLVRFELLVQEARRRGLEADPEVRDMLEKVMVQRLVQLQTEAPEAAEAAEASDAEARAFYDSHLSEYVKPERVKVSHLLLTGARGTPERQKALARAAQLATEIRRGLDVPRAFDAAVRANSQDSSTQASGGDLGFRTRQELEAVGGSALADAALSLKTVGQLSTPIETDQGVHLLMLQARQPGSEQTFEQAQPRIVQRLSAERRAKALDTLVQSLRDKTRVEIKEDVLTQVNPAPSEARAP</sequence>
<protein>
    <recommendedName>
        <fullName evidence="2">peptidylprolyl isomerase</fullName>
        <ecNumber evidence="2">5.2.1.8</ecNumber>
    </recommendedName>
</protein>
<evidence type="ECO:0000256" key="2">
    <source>
        <dbReference type="ARBA" id="ARBA00013194"/>
    </source>
</evidence>
<feature type="domain" description="PpiC" evidence="7">
    <location>
        <begin position="148"/>
        <end position="257"/>
    </location>
</feature>
<evidence type="ECO:0000313" key="8">
    <source>
        <dbReference type="EMBL" id="QSQ26140.1"/>
    </source>
</evidence>
<dbReference type="GO" id="GO:0016853">
    <property type="term" value="F:isomerase activity"/>
    <property type="evidence" value="ECO:0007669"/>
    <property type="project" value="UniProtKB-KW"/>
</dbReference>
<dbReference type="Pfam" id="PF13624">
    <property type="entry name" value="SurA_N_3"/>
    <property type="match status" value="1"/>
</dbReference>
<evidence type="ECO:0000259" key="7">
    <source>
        <dbReference type="PROSITE" id="PS50198"/>
    </source>
</evidence>
<dbReference type="InterPro" id="IPR046357">
    <property type="entry name" value="PPIase_dom_sf"/>
</dbReference>
<dbReference type="EC" id="5.2.1.8" evidence="2"/>
<evidence type="ECO:0000256" key="4">
    <source>
        <dbReference type="ARBA" id="ARBA00023110"/>
    </source>
</evidence>
<dbReference type="InterPro" id="IPR000297">
    <property type="entry name" value="PPIase_PpiC"/>
</dbReference>
<dbReference type="SUPFAM" id="SSF109998">
    <property type="entry name" value="Triger factor/SurA peptide-binding domain-like"/>
    <property type="match status" value="1"/>
</dbReference>
<dbReference type="Proteomes" id="UP000662747">
    <property type="component" value="Chromosome"/>
</dbReference>
<name>A0ABX7P6M6_9BACT</name>
<dbReference type="RefSeq" id="WP_206727690.1">
    <property type="nucleotide sequence ID" value="NZ_CP071090.1"/>
</dbReference>
<keyword evidence="4 6" id="KW-0697">Rotamase</keyword>
<keyword evidence="9" id="KW-1185">Reference proteome</keyword>
<evidence type="ECO:0000256" key="1">
    <source>
        <dbReference type="ARBA" id="ARBA00000971"/>
    </source>
</evidence>
<gene>
    <name evidence="8" type="ORF">JY651_14930</name>
</gene>
<evidence type="ECO:0000313" key="9">
    <source>
        <dbReference type="Proteomes" id="UP000662747"/>
    </source>
</evidence>
<accession>A0ABX7P6M6</accession>
<dbReference type="PROSITE" id="PS50198">
    <property type="entry name" value="PPIC_PPIASE_2"/>
    <property type="match status" value="1"/>
</dbReference>
<evidence type="ECO:0000256" key="3">
    <source>
        <dbReference type="ARBA" id="ARBA00022729"/>
    </source>
</evidence>
<dbReference type="SUPFAM" id="SSF54534">
    <property type="entry name" value="FKBP-like"/>
    <property type="match status" value="1"/>
</dbReference>
<dbReference type="Gene3D" id="1.10.4030.10">
    <property type="entry name" value="Porin chaperone SurA, peptide-binding domain"/>
    <property type="match status" value="1"/>
</dbReference>
<keyword evidence="3" id="KW-0732">Signal</keyword>
<dbReference type="PANTHER" id="PTHR47245:SF1">
    <property type="entry name" value="FOLDASE PROTEIN PRSA"/>
    <property type="match status" value="1"/>
</dbReference>
<dbReference type="InterPro" id="IPR050245">
    <property type="entry name" value="PrsA_foldase"/>
</dbReference>
<proteinExistence type="predicted"/>
<reference evidence="8 9" key="1">
    <citation type="submission" date="2021-02" db="EMBL/GenBank/DDBJ databases">
        <title>De Novo genome assembly of isolated myxobacteria.</title>
        <authorList>
            <person name="Stevens D.C."/>
        </authorList>
    </citation>
    <scope>NUCLEOTIDE SEQUENCE [LARGE SCALE GENOMIC DNA]</scope>
    <source>
        <strain evidence="9">SCPEA02</strain>
    </source>
</reference>
<keyword evidence="5 6" id="KW-0413">Isomerase</keyword>
<organism evidence="8 9">
    <name type="scientific">Pyxidicoccus parkwayensis</name>
    <dbReference type="NCBI Taxonomy" id="2813578"/>
    <lineage>
        <taxon>Bacteria</taxon>
        <taxon>Pseudomonadati</taxon>
        <taxon>Myxococcota</taxon>
        <taxon>Myxococcia</taxon>
        <taxon>Myxococcales</taxon>
        <taxon>Cystobacterineae</taxon>
        <taxon>Myxococcaceae</taxon>
        <taxon>Pyxidicoccus</taxon>
    </lineage>
</organism>
<evidence type="ECO:0000256" key="5">
    <source>
        <dbReference type="ARBA" id="ARBA00023235"/>
    </source>
</evidence>
<dbReference type="Pfam" id="PF13145">
    <property type="entry name" value="Rotamase_2"/>
    <property type="match status" value="1"/>
</dbReference>
<dbReference type="Gene3D" id="3.10.50.40">
    <property type="match status" value="1"/>
</dbReference>
<dbReference type="PROSITE" id="PS51257">
    <property type="entry name" value="PROKAR_LIPOPROTEIN"/>
    <property type="match status" value="1"/>
</dbReference>
<dbReference type="InterPro" id="IPR027304">
    <property type="entry name" value="Trigger_fact/SurA_dom_sf"/>
</dbReference>
<comment type="catalytic activity">
    <reaction evidence="1">
        <text>[protein]-peptidylproline (omega=180) = [protein]-peptidylproline (omega=0)</text>
        <dbReference type="Rhea" id="RHEA:16237"/>
        <dbReference type="Rhea" id="RHEA-COMP:10747"/>
        <dbReference type="Rhea" id="RHEA-COMP:10748"/>
        <dbReference type="ChEBI" id="CHEBI:83833"/>
        <dbReference type="ChEBI" id="CHEBI:83834"/>
        <dbReference type="EC" id="5.2.1.8"/>
    </reaction>
</comment>
<dbReference type="EMBL" id="CP071090">
    <property type="protein sequence ID" value="QSQ26140.1"/>
    <property type="molecule type" value="Genomic_DNA"/>
</dbReference>
<evidence type="ECO:0000256" key="6">
    <source>
        <dbReference type="PROSITE-ProRule" id="PRU00278"/>
    </source>
</evidence>